<evidence type="ECO:0000313" key="2">
    <source>
        <dbReference type="EMBL" id="KAF2033628.1"/>
    </source>
</evidence>
<dbReference type="OrthoDB" id="4357148at2759"/>
<evidence type="ECO:0008006" key="4">
    <source>
        <dbReference type="Google" id="ProtNLM"/>
    </source>
</evidence>
<gene>
    <name evidence="2" type="ORF">EK21DRAFT_58318</name>
</gene>
<accession>A0A9P4HFP4</accession>
<feature type="region of interest" description="Disordered" evidence="1">
    <location>
        <begin position="1"/>
        <end position="104"/>
    </location>
</feature>
<feature type="compositionally biased region" description="Acidic residues" evidence="1">
    <location>
        <begin position="39"/>
        <end position="49"/>
    </location>
</feature>
<evidence type="ECO:0000313" key="3">
    <source>
        <dbReference type="Proteomes" id="UP000799777"/>
    </source>
</evidence>
<sequence>MSSNQYDAPTGDVVDDDYKSRTGQSAIPVQGDGAAIESTEYDNGGDSDEQLAKDDNEAIDESNILDERTRGATKKAGTYTEPSDEEGIDDLTAGGDDGTSSGRQ</sequence>
<evidence type="ECO:0000256" key="1">
    <source>
        <dbReference type="SAM" id="MobiDB-lite"/>
    </source>
</evidence>
<comment type="caution">
    <text evidence="2">The sequence shown here is derived from an EMBL/GenBank/DDBJ whole genome shotgun (WGS) entry which is preliminary data.</text>
</comment>
<keyword evidence="3" id="KW-1185">Reference proteome</keyword>
<dbReference type="EMBL" id="ML978165">
    <property type="protein sequence ID" value="KAF2033628.1"/>
    <property type="molecule type" value="Genomic_DNA"/>
</dbReference>
<protein>
    <recommendedName>
        <fullName evidence="4">Histone chaperone domain-containing protein</fullName>
    </recommendedName>
</protein>
<proteinExistence type="predicted"/>
<dbReference type="AlphaFoldDB" id="A0A9P4HFP4"/>
<dbReference type="Proteomes" id="UP000799777">
    <property type="component" value="Unassembled WGS sequence"/>
</dbReference>
<name>A0A9P4HFP4_9PLEO</name>
<reference evidence="2" key="1">
    <citation type="journal article" date="2020" name="Stud. Mycol.">
        <title>101 Dothideomycetes genomes: a test case for predicting lifestyles and emergence of pathogens.</title>
        <authorList>
            <person name="Haridas S."/>
            <person name="Albert R."/>
            <person name="Binder M."/>
            <person name="Bloem J."/>
            <person name="Labutti K."/>
            <person name="Salamov A."/>
            <person name="Andreopoulos B."/>
            <person name="Baker S."/>
            <person name="Barry K."/>
            <person name="Bills G."/>
            <person name="Bluhm B."/>
            <person name="Cannon C."/>
            <person name="Castanera R."/>
            <person name="Culley D."/>
            <person name="Daum C."/>
            <person name="Ezra D."/>
            <person name="Gonzalez J."/>
            <person name="Henrissat B."/>
            <person name="Kuo A."/>
            <person name="Liang C."/>
            <person name="Lipzen A."/>
            <person name="Lutzoni F."/>
            <person name="Magnuson J."/>
            <person name="Mondo S."/>
            <person name="Nolan M."/>
            <person name="Ohm R."/>
            <person name="Pangilinan J."/>
            <person name="Park H.-J."/>
            <person name="Ramirez L."/>
            <person name="Alfaro M."/>
            <person name="Sun H."/>
            <person name="Tritt A."/>
            <person name="Yoshinaga Y."/>
            <person name="Zwiers L.-H."/>
            <person name="Turgeon B."/>
            <person name="Goodwin S."/>
            <person name="Spatafora J."/>
            <person name="Crous P."/>
            <person name="Grigoriev I."/>
        </authorList>
    </citation>
    <scope>NUCLEOTIDE SEQUENCE</scope>
    <source>
        <strain evidence="2">CBS 110217</strain>
    </source>
</reference>
<organism evidence="2 3">
    <name type="scientific">Setomelanomma holmii</name>
    <dbReference type="NCBI Taxonomy" id="210430"/>
    <lineage>
        <taxon>Eukaryota</taxon>
        <taxon>Fungi</taxon>
        <taxon>Dikarya</taxon>
        <taxon>Ascomycota</taxon>
        <taxon>Pezizomycotina</taxon>
        <taxon>Dothideomycetes</taxon>
        <taxon>Pleosporomycetidae</taxon>
        <taxon>Pleosporales</taxon>
        <taxon>Pleosporineae</taxon>
        <taxon>Phaeosphaeriaceae</taxon>
        <taxon>Setomelanomma</taxon>
    </lineage>
</organism>